<dbReference type="Pfam" id="PF03797">
    <property type="entry name" value="Autotransporter"/>
    <property type="match status" value="1"/>
</dbReference>
<evidence type="ECO:0000256" key="1">
    <source>
        <dbReference type="SAM" id="MobiDB-lite"/>
    </source>
</evidence>
<comment type="caution">
    <text evidence="3">The sequence shown here is derived from an EMBL/GenBank/DDBJ whole genome shotgun (WGS) entry which is preliminary data.</text>
</comment>
<feature type="region of interest" description="Disordered" evidence="1">
    <location>
        <begin position="105"/>
        <end position="150"/>
    </location>
</feature>
<dbReference type="RefSeq" id="WP_212494212.1">
    <property type="nucleotide sequence ID" value="NZ_JAFCJH010000038.1"/>
</dbReference>
<protein>
    <submittedName>
        <fullName evidence="3">Autotransporter outer membrane beta-barrel domain-containing protein</fullName>
    </submittedName>
</protein>
<gene>
    <name evidence="3" type="ORF">JQ615_28705</name>
</gene>
<feature type="domain" description="Autotransporter" evidence="2">
    <location>
        <begin position="163"/>
        <end position="482"/>
    </location>
</feature>
<name>A0ABS5FRF3_9BRAD</name>
<dbReference type="InterPro" id="IPR005546">
    <property type="entry name" value="Autotransporte_beta"/>
</dbReference>
<evidence type="ECO:0000313" key="3">
    <source>
        <dbReference type="EMBL" id="MBR0799373.1"/>
    </source>
</evidence>
<evidence type="ECO:0000313" key="4">
    <source>
        <dbReference type="Proteomes" id="UP001315278"/>
    </source>
</evidence>
<accession>A0ABS5FRF3</accession>
<reference evidence="4" key="1">
    <citation type="journal article" date="2021" name="ISME J.">
        <title>Evolutionary origin and ecological implication of a unique nif island in free-living Bradyrhizobium lineages.</title>
        <authorList>
            <person name="Tao J."/>
        </authorList>
    </citation>
    <scope>NUCLEOTIDE SEQUENCE [LARGE SCALE GENOMIC DNA]</scope>
    <source>
        <strain evidence="4">SZCCT0434</strain>
    </source>
</reference>
<sequence length="482" mass="50400">MKLSFRLIFGLAQTCAVGVVVLMSGGEASAQIFCPSTIPGQAGIILQGGTCTNGTTGAYSNAALASQALSDLSESTTQETARTTNAAIADRRQVEAERCPDGLERVNGVCQRPPVSPTVAPVSRPPAQSSKKEAARATKHRGQPPKAEPPTLVYKAPVIPYIDEGVHLATWARAFGDYERRTGSGTSSINCCQAVVGGGIPIPLTLSATSDSRTYGFVGGLDFTRHNLFGPGDGLIAGFLLGYAETNLSLSTTSISSSPGNLSNGASSLRAQLYGPSVGAFATYYNGGFSIDNTFKTDFFHLNESFTDSLAFTANLGVNPTSATFSSGGSTDLVSYNSFGNVNYRFQVSDRLWIEPTVGYNYTSTHYESAAALLGLSDGYLLRAQGGARFGADSYWNDVRVTTVVTGLAYDDVIVHGGVIENAAFGTATNLLLAGEGKVRGQGVFAVNFDYGRGLSSFVLANVRGGDGLFGAGGSAGIRYQW</sequence>
<dbReference type="InterPro" id="IPR036709">
    <property type="entry name" value="Autotransporte_beta_dom_sf"/>
</dbReference>
<dbReference type="SUPFAM" id="SSF103515">
    <property type="entry name" value="Autotransporter"/>
    <property type="match status" value="1"/>
</dbReference>
<dbReference type="PROSITE" id="PS51208">
    <property type="entry name" value="AUTOTRANSPORTER"/>
    <property type="match status" value="1"/>
</dbReference>
<dbReference type="Proteomes" id="UP001315278">
    <property type="component" value="Unassembled WGS sequence"/>
</dbReference>
<evidence type="ECO:0000259" key="2">
    <source>
        <dbReference type="PROSITE" id="PS51208"/>
    </source>
</evidence>
<keyword evidence="4" id="KW-1185">Reference proteome</keyword>
<dbReference type="EMBL" id="JAFCJH010000038">
    <property type="protein sequence ID" value="MBR0799373.1"/>
    <property type="molecule type" value="Genomic_DNA"/>
</dbReference>
<proteinExistence type="predicted"/>
<organism evidence="3 4">
    <name type="scientific">Bradyrhizobium jicamae</name>
    <dbReference type="NCBI Taxonomy" id="280332"/>
    <lineage>
        <taxon>Bacteria</taxon>
        <taxon>Pseudomonadati</taxon>
        <taxon>Pseudomonadota</taxon>
        <taxon>Alphaproteobacteria</taxon>
        <taxon>Hyphomicrobiales</taxon>
        <taxon>Nitrobacteraceae</taxon>
        <taxon>Bradyrhizobium</taxon>
    </lineage>
</organism>